<evidence type="ECO:0008006" key="3">
    <source>
        <dbReference type="Google" id="ProtNLM"/>
    </source>
</evidence>
<protein>
    <recommendedName>
        <fullName evidence="3">Tetratricopeptide repeat protein</fullName>
    </recommendedName>
</protein>
<dbReference type="Proteomes" id="UP000294746">
    <property type="component" value="Unassembled WGS sequence"/>
</dbReference>
<evidence type="ECO:0000313" key="2">
    <source>
        <dbReference type="Proteomes" id="UP000294746"/>
    </source>
</evidence>
<reference evidence="1 2" key="1">
    <citation type="submission" date="2019-03" db="EMBL/GenBank/DDBJ databases">
        <title>Genomic Encyclopedia of Type Strains, Phase IV (KMG-IV): sequencing the most valuable type-strain genomes for metagenomic binning, comparative biology and taxonomic classification.</title>
        <authorList>
            <person name="Goeker M."/>
        </authorList>
    </citation>
    <scope>NUCLEOTIDE SEQUENCE [LARGE SCALE GENOMIC DNA]</scope>
    <source>
        <strain evidence="1 2">DSM 46831</strain>
    </source>
</reference>
<sequence length="231" mass="26393">MPSDLKQLKEEAYEVVGKTLPNDTFLNFDQELTTRMLVAVSCMRKGAKDLAYRLFAANAQEGPQENANQHFAYVRSLIEMAEMDAERGQYVLAEEEMAEALVQYPDSMSYMMSKVHLEVYLQYYRFQAGKHALADEELRSVIGREKKRFTSYSDQDGVALVGPALCYAIHQLALFYAEEGKWEEACATIKQSETYAMETNFSMIEDAQKFIAQGQGEEAFQLLQQAYMYHA</sequence>
<proteinExistence type="predicted"/>
<keyword evidence="2" id="KW-1185">Reference proteome</keyword>
<organism evidence="1 2">
    <name type="scientific">Baia soyae</name>
    <dbReference type="NCBI Taxonomy" id="1544746"/>
    <lineage>
        <taxon>Bacteria</taxon>
        <taxon>Bacillati</taxon>
        <taxon>Bacillota</taxon>
        <taxon>Bacilli</taxon>
        <taxon>Bacillales</taxon>
        <taxon>Thermoactinomycetaceae</taxon>
        <taxon>Baia</taxon>
    </lineage>
</organism>
<dbReference type="AlphaFoldDB" id="A0A4V2SWK1"/>
<dbReference type="OrthoDB" id="2987756at2"/>
<comment type="caution">
    <text evidence="1">The sequence shown here is derived from an EMBL/GenBank/DDBJ whole genome shotgun (WGS) entry which is preliminary data.</text>
</comment>
<dbReference type="EMBL" id="SLXV01000052">
    <property type="protein sequence ID" value="TCP62636.1"/>
    <property type="molecule type" value="Genomic_DNA"/>
</dbReference>
<evidence type="ECO:0000313" key="1">
    <source>
        <dbReference type="EMBL" id="TCP62636.1"/>
    </source>
</evidence>
<dbReference type="SUPFAM" id="SSF48452">
    <property type="entry name" value="TPR-like"/>
    <property type="match status" value="1"/>
</dbReference>
<name>A0A4V2SWK1_9BACL</name>
<dbReference type="InterPro" id="IPR011990">
    <property type="entry name" value="TPR-like_helical_dom_sf"/>
</dbReference>
<dbReference type="RefSeq" id="WP_131849830.1">
    <property type="nucleotide sequence ID" value="NZ_SLXV01000052.1"/>
</dbReference>
<accession>A0A4V2SWK1</accession>
<dbReference type="Gene3D" id="1.25.40.10">
    <property type="entry name" value="Tetratricopeptide repeat domain"/>
    <property type="match status" value="1"/>
</dbReference>
<gene>
    <name evidence="1" type="ORF">EDD57_1523</name>
</gene>